<dbReference type="PANTHER" id="PTHR21666">
    <property type="entry name" value="PEPTIDASE-RELATED"/>
    <property type="match status" value="1"/>
</dbReference>
<dbReference type="InterPro" id="IPR011055">
    <property type="entry name" value="Dup_hybrid_motif"/>
</dbReference>
<dbReference type="InterPro" id="IPR050570">
    <property type="entry name" value="Cell_wall_metabolism_enzyme"/>
</dbReference>
<dbReference type="InterPro" id="IPR002053">
    <property type="entry name" value="Glyco_hydro_25"/>
</dbReference>
<dbReference type="CDD" id="cd00599">
    <property type="entry name" value="GH25_muramidase"/>
    <property type="match status" value="1"/>
</dbReference>
<gene>
    <name evidence="6" type="ORF">DFR76_10584</name>
</gene>
<evidence type="ECO:0000256" key="4">
    <source>
        <dbReference type="SAM" id="Coils"/>
    </source>
</evidence>
<dbReference type="InterPro" id="IPR016047">
    <property type="entry name" value="M23ase_b-sheet_dom"/>
</dbReference>
<dbReference type="GO" id="GO:0009253">
    <property type="term" value="P:peptidoglycan catabolic process"/>
    <property type="evidence" value="ECO:0007669"/>
    <property type="project" value="InterPro"/>
</dbReference>
<dbReference type="GO" id="GO:0003796">
    <property type="term" value="F:lysozyme activity"/>
    <property type="evidence" value="ECO:0007669"/>
    <property type="project" value="InterPro"/>
</dbReference>
<dbReference type="InterPro" id="IPR018077">
    <property type="entry name" value="Glyco_hydro_fam25_subgr"/>
</dbReference>
<dbReference type="Proteomes" id="UP000254869">
    <property type="component" value="Unassembled WGS sequence"/>
</dbReference>
<evidence type="ECO:0000256" key="3">
    <source>
        <dbReference type="ARBA" id="ARBA00023295"/>
    </source>
</evidence>
<reference evidence="6 7" key="1">
    <citation type="submission" date="2018-07" db="EMBL/GenBank/DDBJ databases">
        <title>Genomic Encyclopedia of Type Strains, Phase IV (KMG-IV): sequencing the most valuable type-strain genomes for metagenomic binning, comparative biology and taxonomic classification.</title>
        <authorList>
            <person name="Goeker M."/>
        </authorList>
    </citation>
    <scope>NUCLEOTIDE SEQUENCE [LARGE SCALE GENOMIC DNA]</scope>
    <source>
        <strain evidence="6 7">DSM 44290</strain>
    </source>
</reference>
<keyword evidence="3" id="KW-0326">Glycosidase</keyword>
<evidence type="ECO:0000256" key="2">
    <source>
        <dbReference type="ARBA" id="ARBA00022801"/>
    </source>
</evidence>
<evidence type="ECO:0000259" key="5">
    <source>
        <dbReference type="Pfam" id="PF01551"/>
    </source>
</evidence>
<dbReference type="EMBL" id="QQBC01000005">
    <property type="protein sequence ID" value="RDI65769.1"/>
    <property type="molecule type" value="Genomic_DNA"/>
</dbReference>
<comment type="similarity">
    <text evidence="1">Belongs to the glycosyl hydrolase 25 family.</text>
</comment>
<name>A0A370I4Y5_9NOCA</name>
<dbReference type="InterPro" id="IPR017853">
    <property type="entry name" value="GH"/>
</dbReference>
<organism evidence="6 7">
    <name type="scientific">Nocardia pseudobrasiliensis</name>
    <dbReference type="NCBI Taxonomy" id="45979"/>
    <lineage>
        <taxon>Bacteria</taxon>
        <taxon>Bacillati</taxon>
        <taxon>Actinomycetota</taxon>
        <taxon>Actinomycetes</taxon>
        <taxon>Mycobacteriales</taxon>
        <taxon>Nocardiaceae</taxon>
        <taxon>Nocardia</taxon>
    </lineage>
</organism>
<sequence length="464" mass="49376">MPLKQGTYTIASGFGIRGGSMHYGLDFAAADGTPIYAAQAGTVAYIGPAQGFAQWIVLDHPAQAGGGTTVYGHMWDAHATGLKLGDWVAAGQLIAYVGNNGESSGPHCHFEVHPSVWRPGSQIDPALWLAGATEPGAPVPPQPQTYFGIDIASYQAGLDMAAVKAEGFAYVLAKATEGDSYVNPFYCEQRDGARAAGMLFGAYHYVREGSSAAAQAEHYAAAEPDRAIPVMLDVEIGSGGVELVRELVAEFTARGYRVNLIYLPNWYWSGNLGSPDLTGLPPLMSSNYVDGSGYAATLYPGDTHRGWNGYGGNSVAVFQFSDRGLAAGHALDVNAFRGTPAELAALFDTQENDLPYTPEDLKAIVFDCLKTYVGPMGSDIKDIRFELTGGRDSGQYPGHPSLYDIRAGKPGAEVFHGTVTRFIQELDAKVETLSRENAVLAERLTELLARPIAAPTTDTENSHG</sequence>
<accession>A0A370I4Y5</accession>
<dbReference type="GO" id="GO:0016998">
    <property type="term" value="P:cell wall macromolecule catabolic process"/>
    <property type="evidence" value="ECO:0007669"/>
    <property type="project" value="InterPro"/>
</dbReference>
<dbReference type="SUPFAM" id="SSF51445">
    <property type="entry name" value="(Trans)glycosidases"/>
    <property type="match status" value="1"/>
</dbReference>
<dbReference type="STRING" id="1210086.GCA_001613105_04133"/>
<dbReference type="Pfam" id="PF01183">
    <property type="entry name" value="Glyco_hydro_25"/>
    <property type="match status" value="1"/>
</dbReference>
<feature type="domain" description="M23ase beta-sheet core" evidence="5">
    <location>
        <begin position="21"/>
        <end position="114"/>
    </location>
</feature>
<keyword evidence="2 6" id="KW-0378">Hydrolase</keyword>
<dbReference type="GO" id="GO:0004222">
    <property type="term" value="F:metalloendopeptidase activity"/>
    <property type="evidence" value="ECO:0007669"/>
    <property type="project" value="TreeGrafter"/>
</dbReference>
<dbReference type="SUPFAM" id="SSF51261">
    <property type="entry name" value="Duplicated hybrid motif"/>
    <property type="match status" value="1"/>
</dbReference>
<dbReference type="Gene3D" id="2.70.70.10">
    <property type="entry name" value="Glucose Permease (Domain IIA)"/>
    <property type="match status" value="1"/>
</dbReference>
<dbReference type="RefSeq" id="WP_068000009.1">
    <property type="nucleotide sequence ID" value="NZ_QQBC01000005.1"/>
</dbReference>
<keyword evidence="4" id="KW-0175">Coiled coil</keyword>
<evidence type="ECO:0000313" key="6">
    <source>
        <dbReference type="EMBL" id="RDI65769.1"/>
    </source>
</evidence>
<dbReference type="PANTHER" id="PTHR21666:SF270">
    <property type="entry name" value="MUREIN HYDROLASE ACTIVATOR ENVC"/>
    <property type="match status" value="1"/>
</dbReference>
<dbReference type="AlphaFoldDB" id="A0A370I4Y5"/>
<feature type="coiled-coil region" evidence="4">
    <location>
        <begin position="423"/>
        <end position="450"/>
    </location>
</feature>
<dbReference type="CDD" id="cd12797">
    <property type="entry name" value="M23_peptidase"/>
    <property type="match status" value="1"/>
</dbReference>
<proteinExistence type="inferred from homology"/>
<evidence type="ECO:0000256" key="1">
    <source>
        <dbReference type="ARBA" id="ARBA00010646"/>
    </source>
</evidence>
<comment type="caution">
    <text evidence="6">The sequence shown here is derived from an EMBL/GenBank/DDBJ whole genome shotgun (WGS) entry which is preliminary data.</text>
</comment>
<protein>
    <submittedName>
        <fullName evidence="6">Glycosyl hydrolase family 25</fullName>
    </submittedName>
</protein>
<dbReference type="Gene3D" id="3.20.20.80">
    <property type="entry name" value="Glycosidases"/>
    <property type="match status" value="1"/>
</dbReference>
<dbReference type="SMART" id="SM00641">
    <property type="entry name" value="Glyco_25"/>
    <property type="match status" value="1"/>
</dbReference>
<dbReference type="Pfam" id="PF01551">
    <property type="entry name" value="Peptidase_M23"/>
    <property type="match status" value="1"/>
</dbReference>
<evidence type="ECO:0000313" key="7">
    <source>
        <dbReference type="Proteomes" id="UP000254869"/>
    </source>
</evidence>
<dbReference type="PROSITE" id="PS51904">
    <property type="entry name" value="GLYCOSYL_HYDROL_F25_2"/>
    <property type="match status" value="1"/>
</dbReference>
<keyword evidence="7" id="KW-1185">Reference proteome</keyword>